<keyword evidence="5" id="KW-1185">Reference proteome</keyword>
<reference evidence="4 5" key="1">
    <citation type="submission" date="2015-02" db="EMBL/GenBank/DDBJ databases">
        <title>Draft genome sequences of ten Microbacterium spp. with emphasis on heavy metal contaminated environments.</title>
        <authorList>
            <person name="Corretto E."/>
        </authorList>
    </citation>
    <scope>NUCLEOTIDE SEQUENCE [LARGE SCALE GENOMIC DNA]</scope>
    <source>
        <strain evidence="4 5">ARN176</strain>
    </source>
</reference>
<comment type="caution">
    <text evidence="4">The sequence shown here is derived from an EMBL/GenBank/DDBJ whole genome shotgun (WGS) entry which is preliminary data.</text>
</comment>
<evidence type="ECO:0000259" key="3">
    <source>
        <dbReference type="Pfam" id="PF10110"/>
    </source>
</evidence>
<dbReference type="EMBL" id="JYIX01000009">
    <property type="protein sequence ID" value="KJL37788.1"/>
    <property type="molecule type" value="Genomic_DNA"/>
</dbReference>
<gene>
    <name evidence="4" type="ORF">RS86_00047</name>
</gene>
<proteinExistence type="predicted"/>
<dbReference type="PATRIC" id="fig|582680.6.peg.47"/>
<feature type="transmembrane region" description="Helical" evidence="2">
    <location>
        <begin position="184"/>
        <end position="205"/>
    </location>
</feature>
<accession>A0A0F0LVS1</accession>
<evidence type="ECO:0000313" key="5">
    <source>
        <dbReference type="Proteomes" id="UP000033740"/>
    </source>
</evidence>
<name>A0A0F0LVS1_9MICO</name>
<feature type="domain" description="Glycerophosphoryl diester phosphodiesterase membrane" evidence="3">
    <location>
        <begin position="191"/>
        <end position="308"/>
    </location>
</feature>
<dbReference type="Pfam" id="PF10110">
    <property type="entry name" value="GPDPase_memb"/>
    <property type="match status" value="1"/>
</dbReference>
<evidence type="ECO:0000256" key="1">
    <source>
        <dbReference type="SAM" id="MobiDB-lite"/>
    </source>
</evidence>
<dbReference type="RefSeq" id="WP_160299658.1">
    <property type="nucleotide sequence ID" value="NZ_JYIX01000009.1"/>
</dbReference>
<dbReference type="STRING" id="582680.RS86_00047"/>
<feature type="transmembrane region" description="Helical" evidence="2">
    <location>
        <begin position="44"/>
        <end position="69"/>
    </location>
</feature>
<feature type="compositionally biased region" description="Pro residues" evidence="1">
    <location>
        <begin position="398"/>
        <end position="447"/>
    </location>
</feature>
<organism evidence="4 5">
    <name type="scientific">Microbacterium azadirachtae</name>
    <dbReference type="NCBI Taxonomy" id="582680"/>
    <lineage>
        <taxon>Bacteria</taxon>
        <taxon>Bacillati</taxon>
        <taxon>Actinomycetota</taxon>
        <taxon>Actinomycetes</taxon>
        <taxon>Micrococcales</taxon>
        <taxon>Microbacteriaceae</taxon>
        <taxon>Microbacterium</taxon>
    </lineage>
</organism>
<keyword evidence="2" id="KW-0812">Transmembrane</keyword>
<feature type="region of interest" description="Disordered" evidence="1">
    <location>
        <begin position="392"/>
        <end position="458"/>
    </location>
</feature>
<dbReference type="Proteomes" id="UP000033740">
    <property type="component" value="Unassembled WGS sequence"/>
</dbReference>
<sequence>MSQHSVNAQGWTPAPKPGLIPLRPLGFGTILGKSFAALRHNPKVLFGFAVVVQLIVMIVVLAVVGAVAFATLSRLSTVRPGSDEWFTLYLGSMAFVGLAGLLMGLFSVAFTAIVQGIVAADVRAATLRESATLGVLWRRVRPAVWRLIGYTLLYGVAGVVAAVLIIGVPFVAIAVPTGFDGPGMVFAVLGMVGGMAGFAVLSIWVGTKLMLVPSLLVLEGAGVRAAIVRSWRLTRGRFWFAFGIVFLIGAIMYVGTQAISTIGGLITSLFGPVLNPTGSTELALGVSAIVGLVITQIIVVVLQSISSVVQATAGALVYIDCRMRYEGLDQDLMATMERRAAGYDDGTDPFRMDPARAVRAGFRPAPAAVPYPLPPGPIPGYPAPHGYAGAPAPQGYPTTPPGYPVAPPAYPTAPPSAAPAAPPPAPPAPPAPIPPAQQSPWAVPPPDEGWTAPGSDRR</sequence>
<feature type="transmembrane region" description="Helical" evidence="2">
    <location>
        <begin position="147"/>
        <end position="172"/>
    </location>
</feature>
<keyword evidence="2" id="KW-1133">Transmembrane helix</keyword>
<dbReference type="PANTHER" id="PTHR33133:SF1">
    <property type="entry name" value="EXPRESSED PROTEIN-RELATED"/>
    <property type="match status" value="1"/>
</dbReference>
<dbReference type="AlphaFoldDB" id="A0A0F0LVS1"/>
<dbReference type="PANTHER" id="PTHR33133">
    <property type="entry name" value="OS08G0107100 PROTEIN-RELATED"/>
    <property type="match status" value="1"/>
</dbReference>
<feature type="transmembrane region" description="Helical" evidence="2">
    <location>
        <begin position="89"/>
        <end position="114"/>
    </location>
</feature>
<keyword evidence="2" id="KW-0472">Membrane</keyword>
<protein>
    <submittedName>
        <fullName evidence="4">Membrane domain of glycerophosphoryl diester phosphodiesterase</fullName>
    </submittedName>
</protein>
<feature type="transmembrane region" description="Helical" evidence="2">
    <location>
        <begin position="238"/>
        <end position="262"/>
    </location>
</feature>
<evidence type="ECO:0000313" key="4">
    <source>
        <dbReference type="EMBL" id="KJL37788.1"/>
    </source>
</evidence>
<evidence type="ECO:0000256" key="2">
    <source>
        <dbReference type="SAM" id="Phobius"/>
    </source>
</evidence>
<feature type="transmembrane region" description="Helical" evidence="2">
    <location>
        <begin position="282"/>
        <end position="302"/>
    </location>
</feature>
<dbReference type="InterPro" id="IPR018476">
    <property type="entry name" value="GlyceroP-diester-Pdiesterase_M"/>
</dbReference>